<name>A0A182Q434_9DIPT</name>
<dbReference type="AlphaFoldDB" id="A0A182Q434"/>
<proteinExistence type="predicted"/>
<evidence type="ECO:0000313" key="1">
    <source>
        <dbReference type="EnsemblMetazoa" id="AFAF002676-PA"/>
    </source>
</evidence>
<reference evidence="2" key="1">
    <citation type="submission" date="2014-01" db="EMBL/GenBank/DDBJ databases">
        <title>The Genome Sequence of Anopheles farauti FAR1 (V2).</title>
        <authorList>
            <consortium name="The Broad Institute Genomics Platform"/>
            <person name="Neafsey D.E."/>
            <person name="Besansky N."/>
            <person name="Howell P."/>
            <person name="Walton C."/>
            <person name="Young S.K."/>
            <person name="Zeng Q."/>
            <person name="Gargeya S."/>
            <person name="Fitzgerald M."/>
            <person name="Haas B."/>
            <person name="Abouelleil A."/>
            <person name="Allen A.W."/>
            <person name="Alvarado L."/>
            <person name="Arachchi H.M."/>
            <person name="Berlin A.M."/>
            <person name="Chapman S.B."/>
            <person name="Gainer-Dewar J."/>
            <person name="Goldberg J."/>
            <person name="Griggs A."/>
            <person name="Gujja S."/>
            <person name="Hansen M."/>
            <person name="Howarth C."/>
            <person name="Imamovic A."/>
            <person name="Ireland A."/>
            <person name="Larimer J."/>
            <person name="McCowan C."/>
            <person name="Murphy C."/>
            <person name="Pearson M."/>
            <person name="Poon T.W."/>
            <person name="Priest M."/>
            <person name="Roberts A."/>
            <person name="Saif S."/>
            <person name="Shea T."/>
            <person name="Sisk P."/>
            <person name="Sykes S."/>
            <person name="Wortman J."/>
            <person name="Nusbaum C."/>
            <person name="Birren B."/>
        </authorList>
    </citation>
    <scope>NUCLEOTIDE SEQUENCE [LARGE SCALE GENOMIC DNA]</scope>
    <source>
        <strain evidence="2">FAR1</strain>
    </source>
</reference>
<dbReference type="VEuPathDB" id="VectorBase:AFAF002676"/>
<evidence type="ECO:0000313" key="2">
    <source>
        <dbReference type="Proteomes" id="UP000075886"/>
    </source>
</evidence>
<reference evidence="1" key="2">
    <citation type="submission" date="2020-05" db="UniProtKB">
        <authorList>
            <consortium name="EnsemblMetazoa"/>
        </authorList>
    </citation>
    <scope>IDENTIFICATION</scope>
    <source>
        <strain evidence="1">FAR1</strain>
    </source>
</reference>
<sequence>MNLGEKYEKDIPKRLQNELIFADKVAISRHTSVVYVITQDLRLLEVRERAIFSHVSLAGAAVEPAEQRMMINNSRLFNDTPYEVDSSVAVMDCTTIVPLHKELTIFRANDGTKRKLFLLVQLDRTLVVVERRAGDGCDGNGSLHVHTRFEEFRQLSFVENVLRAGSCAVQIEVDDREEPIVTDFLDTSFRRSSLPSLEDNFTGFDEVLKTLHDQTAERKAQLEMFRLTVGEVFNEMNERMKTVPALLRSSNVEEKIPLVRYGEVWKKVHNDQLLIGVPLYNGTYKSISIAKQLEIEPIVVVEPPDLCRVQFGEELEQHVVGVGALAGVLPLRFDHTVQPADRDQIVLVLLERLELRYHIVMEEAGRAEVRHRHPVHVDLVVRVFDLVQQTVLGALFLQPLDPMLHAPLHVLHVQPVLAVDRAVRLKRTLVLLVLVLQLQLMGVLSMLHQPQMVHRPIGRVNRRPELQQLLARRSIAGDRSVLSEGEEEIIKQDYERMSKGKETQSNHIVPLTRCSASFSAEALRPEVYFLLRPKENTRAKMKAHGMENQMRQTYVGTRG</sequence>
<keyword evidence="2" id="KW-1185">Reference proteome</keyword>
<protein>
    <submittedName>
        <fullName evidence="1">Uncharacterized protein</fullName>
    </submittedName>
</protein>
<dbReference type="Proteomes" id="UP000075886">
    <property type="component" value="Unassembled WGS sequence"/>
</dbReference>
<organism evidence="1 2">
    <name type="scientific">Anopheles farauti</name>
    <dbReference type="NCBI Taxonomy" id="69004"/>
    <lineage>
        <taxon>Eukaryota</taxon>
        <taxon>Metazoa</taxon>
        <taxon>Ecdysozoa</taxon>
        <taxon>Arthropoda</taxon>
        <taxon>Hexapoda</taxon>
        <taxon>Insecta</taxon>
        <taxon>Pterygota</taxon>
        <taxon>Neoptera</taxon>
        <taxon>Endopterygota</taxon>
        <taxon>Diptera</taxon>
        <taxon>Nematocera</taxon>
        <taxon>Culicoidea</taxon>
        <taxon>Culicidae</taxon>
        <taxon>Anophelinae</taxon>
        <taxon>Anopheles</taxon>
    </lineage>
</organism>
<dbReference type="EMBL" id="AXCN02000879">
    <property type="status" value="NOT_ANNOTATED_CDS"/>
    <property type="molecule type" value="Genomic_DNA"/>
</dbReference>
<accession>A0A182Q434</accession>
<dbReference type="EnsemblMetazoa" id="AFAF002676-RA">
    <property type="protein sequence ID" value="AFAF002676-PA"/>
    <property type="gene ID" value="AFAF002676"/>
</dbReference>